<reference evidence="1 2" key="1">
    <citation type="submission" date="2019-09" db="EMBL/GenBank/DDBJ databases">
        <authorList>
            <person name="Ou C."/>
        </authorList>
    </citation>
    <scope>NUCLEOTIDE SEQUENCE [LARGE SCALE GENOMIC DNA]</scope>
    <source>
        <strain evidence="1">S2</strain>
        <tissue evidence="1">Leaf</tissue>
    </source>
</reference>
<organism evidence="1 2">
    <name type="scientific">Pyrus ussuriensis x Pyrus communis</name>
    <dbReference type="NCBI Taxonomy" id="2448454"/>
    <lineage>
        <taxon>Eukaryota</taxon>
        <taxon>Viridiplantae</taxon>
        <taxon>Streptophyta</taxon>
        <taxon>Embryophyta</taxon>
        <taxon>Tracheophyta</taxon>
        <taxon>Spermatophyta</taxon>
        <taxon>Magnoliopsida</taxon>
        <taxon>eudicotyledons</taxon>
        <taxon>Gunneridae</taxon>
        <taxon>Pentapetalae</taxon>
        <taxon>rosids</taxon>
        <taxon>fabids</taxon>
        <taxon>Rosales</taxon>
        <taxon>Rosaceae</taxon>
        <taxon>Amygdaloideae</taxon>
        <taxon>Maleae</taxon>
        <taxon>Pyrus</taxon>
    </lineage>
</organism>
<reference evidence="2" key="2">
    <citation type="submission" date="2019-10" db="EMBL/GenBank/DDBJ databases">
        <title>A de novo genome assembly of a pear dwarfing rootstock.</title>
        <authorList>
            <person name="Wang F."/>
            <person name="Wang J."/>
            <person name="Li S."/>
            <person name="Zhang Y."/>
            <person name="Fang M."/>
            <person name="Ma L."/>
            <person name="Zhao Y."/>
            <person name="Jiang S."/>
        </authorList>
    </citation>
    <scope>NUCLEOTIDE SEQUENCE [LARGE SCALE GENOMIC DNA]</scope>
</reference>
<proteinExistence type="predicted"/>
<keyword evidence="2" id="KW-1185">Reference proteome</keyword>
<dbReference type="EMBL" id="SMOL01000004">
    <property type="protein sequence ID" value="KAB2635755.1"/>
    <property type="molecule type" value="Genomic_DNA"/>
</dbReference>
<evidence type="ECO:0000313" key="2">
    <source>
        <dbReference type="Proteomes" id="UP000327157"/>
    </source>
</evidence>
<dbReference type="AlphaFoldDB" id="A0A5N5I6E6"/>
<sequence length="115" mass="13328">MYVQELKLQAVIHINEEQIWGNMYEFCSTDLESAQVFTELKEIKRLTQPPLTCRVRFNFDFLSKRLLHYKSWGVHLVMPQDEDLEDDKSVYGVGLHGSSFLGGECNRICSAQILT</sequence>
<name>A0A5N5I6E6_9ROSA</name>
<dbReference type="OrthoDB" id="1166264at2759"/>
<protein>
    <submittedName>
        <fullName evidence="1">Uncharacterized protein</fullName>
    </submittedName>
</protein>
<accession>A0A5N5I6E6</accession>
<evidence type="ECO:0000313" key="1">
    <source>
        <dbReference type="EMBL" id="KAB2635755.1"/>
    </source>
</evidence>
<comment type="caution">
    <text evidence="1">The sequence shown here is derived from an EMBL/GenBank/DDBJ whole genome shotgun (WGS) entry which is preliminary data.</text>
</comment>
<dbReference type="Proteomes" id="UP000327157">
    <property type="component" value="Chromosome 5"/>
</dbReference>
<gene>
    <name evidence="1" type="ORF">D8674_026289</name>
</gene>
<reference evidence="1 2" key="3">
    <citation type="submission" date="2019-11" db="EMBL/GenBank/DDBJ databases">
        <title>A de novo genome assembly of a pear dwarfing rootstock.</title>
        <authorList>
            <person name="Wang F."/>
            <person name="Wang J."/>
            <person name="Li S."/>
            <person name="Zhang Y."/>
            <person name="Fang M."/>
            <person name="Ma L."/>
            <person name="Zhao Y."/>
            <person name="Jiang S."/>
        </authorList>
    </citation>
    <scope>NUCLEOTIDE SEQUENCE [LARGE SCALE GENOMIC DNA]</scope>
    <source>
        <strain evidence="1">S2</strain>
        <tissue evidence="1">Leaf</tissue>
    </source>
</reference>